<accession>A0ABW9GB44</accession>
<reference evidence="2 3" key="1">
    <citation type="journal article" date="2013" name="Int. J. Syst. Evol. Microbiol.">
        <title>Celerinatantimonas yamalensis sp. nov., a cold-adapted diazotrophic bacterium from a cold permafrost brine.</title>
        <authorList>
            <person name="Shcherbakova V."/>
            <person name="Chuvilskaya N."/>
            <person name="Rivkina E."/>
            <person name="Demidov N."/>
            <person name="Uchaeva V."/>
            <person name="Suetin S."/>
            <person name="Suzina N."/>
            <person name="Gilichinsky D."/>
        </authorList>
    </citation>
    <scope>NUCLEOTIDE SEQUENCE [LARGE SCALE GENOMIC DNA]</scope>
    <source>
        <strain evidence="2 3">C7</strain>
    </source>
</reference>
<sequence>MEFVKSENFEGAISAIKEAMAFDYEKLGLEWDDAKKLVQYQKCSLWNISVEGEVVGFNMVYEHSGVFYLAELHIGSCYRGKGFGTEALRKIKSVASMQGYSEVRVGAFKEGRALKLYERNGFVREKETELTYELVANT</sequence>
<dbReference type="Pfam" id="PF00583">
    <property type="entry name" value="Acetyltransf_1"/>
    <property type="match status" value="1"/>
</dbReference>
<protein>
    <submittedName>
        <fullName evidence="2">GNAT family N-acetyltransferase</fullName>
    </submittedName>
</protein>
<name>A0ABW9GB44_9GAMM</name>
<organism evidence="2 3">
    <name type="scientific">Celerinatantimonas yamalensis</name>
    <dbReference type="NCBI Taxonomy" id="559956"/>
    <lineage>
        <taxon>Bacteria</taxon>
        <taxon>Pseudomonadati</taxon>
        <taxon>Pseudomonadota</taxon>
        <taxon>Gammaproteobacteria</taxon>
        <taxon>Celerinatantimonadaceae</taxon>
        <taxon>Celerinatantimonas</taxon>
    </lineage>
</organism>
<evidence type="ECO:0000259" key="1">
    <source>
        <dbReference type="PROSITE" id="PS51186"/>
    </source>
</evidence>
<dbReference type="Gene3D" id="3.40.630.30">
    <property type="match status" value="1"/>
</dbReference>
<keyword evidence="3" id="KW-1185">Reference proteome</keyword>
<gene>
    <name evidence="2" type="ORF">ABUE30_18170</name>
</gene>
<dbReference type="InterPro" id="IPR016181">
    <property type="entry name" value="Acyl_CoA_acyltransferase"/>
</dbReference>
<dbReference type="SUPFAM" id="SSF55729">
    <property type="entry name" value="Acyl-CoA N-acyltransferases (Nat)"/>
    <property type="match status" value="1"/>
</dbReference>
<dbReference type="Proteomes" id="UP001629953">
    <property type="component" value="Unassembled WGS sequence"/>
</dbReference>
<evidence type="ECO:0000313" key="2">
    <source>
        <dbReference type="EMBL" id="MFM2486960.1"/>
    </source>
</evidence>
<evidence type="ECO:0000313" key="3">
    <source>
        <dbReference type="Proteomes" id="UP001629953"/>
    </source>
</evidence>
<comment type="caution">
    <text evidence="2">The sequence shown here is derived from an EMBL/GenBank/DDBJ whole genome shotgun (WGS) entry which is preliminary data.</text>
</comment>
<dbReference type="EMBL" id="JBEQCT010000014">
    <property type="protein sequence ID" value="MFM2486960.1"/>
    <property type="molecule type" value="Genomic_DNA"/>
</dbReference>
<dbReference type="RefSeq" id="WP_408625261.1">
    <property type="nucleotide sequence ID" value="NZ_JBEQCT010000014.1"/>
</dbReference>
<dbReference type="PROSITE" id="PS51186">
    <property type="entry name" value="GNAT"/>
    <property type="match status" value="1"/>
</dbReference>
<dbReference type="InterPro" id="IPR000182">
    <property type="entry name" value="GNAT_dom"/>
</dbReference>
<dbReference type="CDD" id="cd04301">
    <property type="entry name" value="NAT_SF"/>
    <property type="match status" value="1"/>
</dbReference>
<proteinExistence type="predicted"/>
<feature type="domain" description="N-acetyltransferase" evidence="1">
    <location>
        <begin position="1"/>
        <end position="138"/>
    </location>
</feature>